<dbReference type="GO" id="GO:0046872">
    <property type="term" value="F:metal ion binding"/>
    <property type="evidence" value="ECO:0007669"/>
    <property type="project" value="UniProtKB-KW"/>
</dbReference>
<dbReference type="InterPro" id="IPR020635">
    <property type="entry name" value="Tyr_kinase_cat_dom"/>
</dbReference>
<dbReference type="Pfam" id="PF00069">
    <property type="entry name" value="Pkinase"/>
    <property type="match status" value="1"/>
</dbReference>
<keyword evidence="5" id="KW-0547">Nucleotide-binding</keyword>
<dbReference type="InterPro" id="IPR000719">
    <property type="entry name" value="Prot_kinase_dom"/>
</dbReference>
<dbReference type="Gene3D" id="3.90.810.10">
    <property type="entry name" value="CRIB domain"/>
    <property type="match status" value="2"/>
</dbReference>
<evidence type="ECO:0000256" key="9">
    <source>
        <dbReference type="ARBA" id="ARBA00048679"/>
    </source>
</evidence>
<comment type="catalytic activity">
    <reaction evidence="9">
        <text>L-seryl-[protein] + ATP = O-phospho-L-seryl-[protein] + ADP + H(+)</text>
        <dbReference type="Rhea" id="RHEA:17989"/>
        <dbReference type="Rhea" id="RHEA-COMP:9863"/>
        <dbReference type="Rhea" id="RHEA-COMP:11604"/>
        <dbReference type="ChEBI" id="CHEBI:15378"/>
        <dbReference type="ChEBI" id="CHEBI:29999"/>
        <dbReference type="ChEBI" id="CHEBI:30616"/>
        <dbReference type="ChEBI" id="CHEBI:83421"/>
        <dbReference type="ChEBI" id="CHEBI:456216"/>
        <dbReference type="EC" id="2.7.11.1"/>
    </reaction>
</comment>
<feature type="compositionally biased region" description="Polar residues" evidence="10">
    <location>
        <begin position="1"/>
        <end position="10"/>
    </location>
</feature>
<reference evidence="13" key="1">
    <citation type="journal article" date="2020" name="Microb. Genom.">
        <title>Genetic diversity of clinical and environmental Mucorales isolates obtained from an investigation of mucormycosis cases among solid organ transplant recipients.</title>
        <authorList>
            <person name="Nguyen M.H."/>
            <person name="Kaul D."/>
            <person name="Muto C."/>
            <person name="Cheng S.J."/>
            <person name="Richter R.A."/>
            <person name="Bruno V.M."/>
            <person name="Liu G."/>
            <person name="Beyhan S."/>
            <person name="Sundermann A.J."/>
            <person name="Mounaud S."/>
            <person name="Pasculle A.W."/>
            <person name="Nierman W.C."/>
            <person name="Driscoll E."/>
            <person name="Cumbie R."/>
            <person name="Clancy C.J."/>
            <person name="Dupont C.L."/>
        </authorList>
    </citation>
    <scope>NUCLEOTIDE SEQUENCE</scope>
    <source>
        <strain evidence="13">GL11</strain>
    </source>
</reference>
<dbReference type="InterPro" id="IPR036936">
    <property type="entry name" value="CRIB_dom_sf"/>
</dbReference>
<dbReference type="GO" id="GO:0004713">
    <property type="term" value="F:protein tyrosine kinase activity"/>
    <property type="evidence" value="ECO:0007669"/>
    <property type="project" value="InterPro"/>
</dbReference>
<dbReference type="Proteomes" id="UP000716291">
    <property type="component" value="Unassembled WGS sequence"/>
</dbReference>
<comment type="catalytic activity">
    <reaction evidence="8">
        <text>L-threonyl-[protein] + ATP = O-phospho-L-threonyl-[protein] + ADP + H(+)</text>
        <dbReference type="Rhea" id="RHEA:46608"/>
        <dbReference type="Rhea" id="RHEA-COMP:11060"/>
        <dbReference type="Rhea" id="RHEA-COMP:11605"/>
        <dbReference type="ChEBI" id="CHEBI:15378"/>
        <dbReference type="ChEBI" id="CHEBI:30013"/>
        <dbReference type="ChEBI" id="CHEBI:30616"/>
        <dbReference type="ChEBI" id="CHEBI:61977"/>
        <dbReference type="ChEBI" id="CHEBI:456216"/>
        <dbReference type="EC" id="2.7.11.1"/>
    </reaction>
</comment>
<comment type="cofactor">
    <cofactor evidence="1">
        <name>Mg(2+)</name>
        <dbReference type="ChEBI" id="CHEBI:18420"/>
    </cofactor>
</comment>
<comment type="similarity">
    <text evidence="2">Belongs to the protein kinase superfamily. STE Ser/Thr protein kinase family. STE20 subfamily.</text>
</comment>
<evidence type="ECO:0000313" key="13">
    <source>
        <dbReference type="EMBL" id="KAG1309453.1"/>
    </source>
</evidence>
<evidence type="ECO:0000256" key="5">
    <source>
        <dbReference type="ARBA" id="ARBA00022741"/>
    </source>
</evidence>
<evidence type="ECO:0000256" key="10">
    <source>
        <dbReference type="SAM" id="MobiDB-lite"/>
    </source>
</evidence>
<sequence>MGNTVATPSDYSDRRPSHISATRSLRKIASSSTLSSLRLYRRSNRSETSLSSKFSNLSRFGDKILDISKPTQVEHGIHVEYNNGKYMGLPDVWQESNLPSDDVLDTNYVAPHLVPSPIKSECSTGSKGKKFSTTTPVISLPKSRRSEQNNESTMLIGKPYNVQHHVHVEVGKYGYKGLPEKWQRILIASGVPEEVVKNNPVTVERVMNHVRMPNSLQSNIIKENKQILEEETLPKGYAPPSRARSSKLLHLAILKSSSTADIPSMPDKPNEQLDSDTLDNIVDSVTDPTALYTDLTLIAEGESGPMYAAKHVNSQRIVAIKKIPYEAKEKMSKITNELTAMKMSRHPNIVEFITCYSTQEDLWVVMECMCVSLADIISVDDDRIQLKEAHMKRVIRDILRALTRLHRLSRIHRDIRSDNILLNLRGEVKLADFGHCAQLTSARPHRNSIVGTPYWMAPEVIKGQDYDSKVDIWSLGVVLLEMAEGDPPYVEHPPLKALFLIASNGLPALKEPELWSDEFKDFLKLCITEDPLKRPDADTLLQHPFLTQVATTKEMIELIEETRNAEMMLQEDEIKNLQVEE</sequence>
<evidence type="ECO:0000259" key="12">
    <source>
        <dbReference type="PROSITE" id="PS50108"/>
    </source>
</evidence>
<dbReference type="SUPFAM" id="SSF56112">
    <property type="entry name" value="Protein kinase-like (PK-like)"/>
    <property type="match status" value="1"/>
</dbReference>
<keyword evidence="6" id="KW-0067">ATP-binding</keyword>
<dbReference type="CDD" id="cd06614">
    <property type="entry name" value="STKc_PAK"/>
    <property type="match status" value="1"/>
</dbReference>
<dbReference type="InterPro" id="IPR051931">
    <property type="entry name" value="PAK3-like"/>
</dbReference>
<feature type="domain" description="Protein kinase" evidence="11">
    <location>
        <begin position="292"/>
        <end position="546"/>
    </location>
</feature>
<dbReference type="PANTHER" id="PTHR45832:SF22">
    <property type="entry name" value="SERINE_THREONINE-PROTEIN KINASE SAMKA-RELATED"/>
    <property type="match status" value="1"/>
</dbReference>
<dbReference type="GO" id="GO:0004674">
    <property type="term" value="F:protein serine/threonine kinase activity"/>
    <property type="evidence" value="ECO:0007669"/>
    <property type="project" value="UniProtKB-EC"/>
</dbReference>
<evidence type="ECO:0000256" key="4">
    <source>
        <dbReference type="ARBA" id="ARBA00022723"/>
    </source>
</evidence>
<dbReference type="InterPro" id="IPR000095">
    <property type="entry name" value="CRIB_dom"/>
</dbReference>
<keyword evidence="4" id="KW-0479">Metal-binding</keyword>
<dbReference type="FunFam" id="1.10.510.10:FF:000768">
    <property type="entry name" value="Non-specific serine/threonine protein kinase"/>
    <property type="match status" value="1"/>
</dbReference>
<evidence type="ECO:0000256" key="1">
    <source>
        <dbReference type="ARBA" id="ARBA00001946"/>
    </source>
</evidence>
<organism evidence="13 14">
    <name type="scientific">Rhizopus oryzae</name>
    <name type="common">Mucormycosis agent</name>
    <name type="synonym">Rhizopus arrhizus var. delemar</name>
    <dbReference type="NCBI Taxonomy" id="64495"/>
    <lineage>
        <taxon>Eukaryota</taxon>
        <taxon>Fungi</taxon>
        <taxon>Fungi incertae sedis</taxon>
        <taxon>Mucoromycota</taxon>
        <taxon>Mucoromycotina</taxon>
        <taxon>Mucoromycetes</taxon>
        <taxon>Mucorales</taxon>
        <taxon>Mucorineae</taxon>
        <taxon>Rhizopodaceae</taxon>
        <taxon>Rhizopus</taxon>
    </lineage>
</organism>
<keyword evidence="7" id="KW-0460">Magnesium</keyword>
<keyword evidence="14" id="KW-1185">Reference proteome</keyword>
<comment type="caution">
    <text evidence="13">The sequence shown here is derived from an EMBL/GenBank/DDBJ whole genome shotgun (WGS) entry which is preliminary data.</text>
</comment>
<dbReference type="PROSITE" id="PS50108">
    <property type="entry name" value="CRIB"/>
    <property type="match status" value="1"/>
</dbReference>
<dbReference type="SMART" id="SM00285">
    <property type="entry name" value="PBD"/>
    <property type="match status" value="2"/>
</dbReference>
<gene>
    <name evidence="13" type="ORF">G6F64_005297</name>
</gene>
<name>A0A9P6XBH0_RHIOR</name>
<protein>
    <submittedName>
        <fullName evidence="13">Uncharacterized protein</fullName>
    </submittedName>
</protein>
<dbReference type="Gene3D" id="1.10.510.10">
    <property type="entry name" value="Transferase(Phosphotransferase) domain 1"/>
    <property type="match status" value="1"/>
</dbReference>
<proteinExistence type="inferred from homology"/>
<keyword evidence="3" id="KW-0808">Transferase</keyword>
<dbReference type="GO" id="GO:0005524">
    <property type="term" value="F:ATP binding"/>
    <property type="evidence" value="ECO:0007669"/>
    <property type="project" value="UniProtKB-KW"/>
</dbReference>
<evidence type="ECO:0000259" key="11">
    <source>
        <dbReference type="PROSITE" id="PS50011"/>
    </source>
</evidence>
<evidence type="ECO:0000256" key="3">
    <source>
        <dbReference type="ARBA" id="ARBA00022679"/>
    </source>
</evidence>
<evidence type="ECO:0000256" key="7">
    <source>
        <dbReference type="ARBA" id="ARBA00022842"/>
    </source>
</evidence>
<dbReference type="EMBL" id="JAANQT010000635">
    <property type="protein sequence ID" value="KAG1309453.1"/>
    <property type="molecule type" value="Genomic_DNA"/>
</dbReference>
<dbReference type="PANTHER" id="PTHR45832">
    <property type="entry name" value="SERINE/THREONINE-PROTEIN KINASE SAMKA-RELATED-RELATED"/>
    <property type="match status" value="1"/>
</dbReference>
<evidence type="ECO:0000256" key="2">
    <source>
        <dbReference type="ARBA" id="ARBA00008874"/>
    </source>
</evidence>
<evidence type="ECO:0000313" key="14">
    <source>
        <dbReference type="Proteomes" id="UP000716291"/>
    </source>
</evidence>
<evidence type="ECO:0000256" key="6">
    <source>
        <dbReference type="ARBA" id="ARBA00022840"/>
    </source>
</evidence>
<dbReference type="InterPro" id="IPR011009">
    <property type="entry name" value="Kinase-like_dom_sf"/>
</dbReference>
<dbReference type="AlphaFoldDB" id="A0A9P6XBH0"/>
<dbReference type="Gene3D" id="3.30.200.20">
    <property type="entry name" value="Phosphorylase Kinase, domain 1"/>
    <property type="match status" value="1"/>
</dbReference>
<dbReference type="SMART" id="SM00219">
    <property type="entry name" value="TyrKc"/>
    <property type="match status" value="1"/>
</dbReference>
<feature type="region of interest" description="Disordered" evidence="10">
    <location>
        <begin position="1"/>
        <end position="24"/>
    </location>
</feature>
<evidence type="ECO:0000256" key="8">
    <source>
        <dbReference type="ARBA" id="ARBA00047899"/>
    </source>
</evidence>
<dbReference type="Pfam" id="PF00786">
    <property type="entry name" value="PBD"/>
    <property type="match status" value="1"/>
</dbReference>
<accession>A0A9P6XBH0</accession>
<feature type="domain" description="CRIB" evidence="12">
    <location>
        <begin position="156"/>
        <end position="169"/>
    </location>
</feature>
<dbReference type="PROSITE" id="PS50011">
    <property type="entry name" value="PROTEIN_KINASE_DOM"/>
    <property type="match status" value="1"/>
</dbReference>